<evidence type="ECO:0000313" key="2">
    <source>
        <dbReference type="EMBL" id="EGW09804.1"/>
    </source>
</evidence>
<gene>
    <name evidence="2" type="ORF">I79_019627</name>
</gene>
<evidence type="ECO:0008006" key="4">
    <source>
        <dbReference type="Google" id="ProtNLM"/>
    </source>
</evidence>
<dbReference type="AlphaFoldDB" id="G3I7X6"/>
<evidence type="ECO:0000313" key="3">
    <source>
        <dbReference type="Proteomes" id="UP000001075"/>
    </source>
</evidence>
<dbReference type="Proteomes" id="UP000001075">
    <property type="component" value="Unassembled WGS sequence"/>
</dbReference>
<reference evidence="3" key="1">
    <citation type="journal article" date="2011" name="Nat. Biotechnol.">
        <title>The genomic sequence of the Chinese hamster ovary (CHO)-K1 cell line.</title>
        <authorList>
            <person name="Xu X."/>
            <person name="Nagarajan H."/>
            <person name="Lewis N.E."/>
            <person name="Pan S."/>
            <person name="Cai Z."/>
            <person name="Liu X."/>
            <person name="Chen W."/>
            <person name="Xie M."/>
            <person name="Wang W."/>
            <person name="Hammond S."/>
            <person name="Andersen M.R."/>
            <person name="Neff N."/>
            <person name="Passarelli B."/>
            <person name="Koh W."/>
            <person name="Fan H.C."/>
            <person name="Wang J."/>
            <person name="Gui Y."/>
            <person name="Lee K.H."/>
            <person name="Betenbaugh M.J."/>
            <person name="Quake S.R."/>
            <person name="Famili I."/>
            <person name="Palsson B.O."/>
            <person name="Wang J."/>
        </authorList>
    </citation>
    <scope>NUCLEOTIDE SEQUENCE [LARGE SCALE GENOMIC DNA]</scope>
    <source>
        <strain evidence="3">CHO K1 cell line</strain>
    </source>
</reference>
<proteinExistence type="predicted"/>
<feature type="signal peptide" evidence="1">
    <location>
        <begin position="1"/>
        <end position="24"/>
    </location>
</feature>
<keyword evidence="1" id="KW-0732">Signal</keyword>
<dbReference type="InParanoid" id="G3I7X6"/>
<dbReference type="EMBL" id="JH001461">
    <property type="protein sequence ID" value="EGW09804.1"/>
    <property type="molecule type" value="Genomic_DNA"/>
</dbReference>
<sequence length="108" mass="12466">MFEFMLSIFLFLFVCLFVLRQGYSVALVLSCNSLCRPGWPQTHRDLPVSAGIKGICHCSHILTTQNHSPRKSNQSVYLCFKMNLWALERDIRREIQHHEMSPPQGMNG</sequence>
<protein>
    <recommendedName>
        <fullName evidence="4">Secreted protein</fullName>
    </recommendedName>
</protein>
<evidence type="ECO:0000256" key="1">
    <source>
        <dbReference type="SAM" id="SignalP"/>
    </source>
</evidence>
<feature type="chain" id="PRO_5003445236" description="Secreted protein" evidence="1">
    <location>
        <begin position="25"/>
        <end position="108"/>
    </location>
</feature>
<organism evidence="2 3">
    <name type="scientific">Cricetulus griseus</name>
    <name type="common">Chinese hamster</name>
    <name type="synonym">Cricetulus barabensis griseus</name>
    <dbReference type="NCBI Taxonomy" id="10029"/>
    <lineage>
        <taxon>Eukaryota</taxon>
        <taxon>Metazoa</taxon>
        <taxon>Chordata</taxon>
        <taxon>Craniata</taxon>
        <taxon>Vertebrata</taxon>
        <taxon>Euteleostomi</taxon>
        <taxon>Mammalia</taxon>
        <taxon>Eutheria</taxon>
        <taxon>Euarchontoglires</taxon>
        <taxon>Glires</taxon>
        <taxon>Rodentia</taxon>
        <taxon>Myomorpha</taxon>
        <taxon>Muroidea</taxon>
        <taxon>Cricetidae</taxon>
        <taxon>Cricetinae</taxon>
        <taxon>Cricetulus</taxon>
    </lineage>
</organism>
<name>G3I7X6_CRIGR</name>
<accession>G3I7X6</accession>